<dbReference type="EnsemblMetazoa" id="ISCW011107-RA">
    <property type="protein sequence ID" value="ISCW011107-PA"/>
    <property type="gene ID" value="ISCW011107"/>
</dbReference>
<dbReference type="HOGENOM" id="CLU_2173755_0_0_1"/>
<dbReference type="EMBL" id="ABJB010085382">
    <property type="status" value="NOT_ANNOTATED_CDS"/>
    <property type="molecule type" value="Genomic_DNA"/>
</dbReference>
<evidence type="ECO:0000313" key="2">
    <source>
        <dbReference type="EnsemblMetazoa" id="ISCW011107-PA"/>
    </source>
</evidence>
<evidence type="ECO:0000313" key="1">
    <source>
        <dbReference type="EMBL" id="EEC14580.1"/>
    </source>
</evidence>
<dbReference type="Proteomes" id="UP000001555">
    <property type="component" value="Unassembled WGS sequence"/>
</dbReference>
<organism>
    <name type="scientific">Ixodes scapularis</name>
    <name type="common">Black-legged tick</name>
    <name type="synonym">Deer tick</name>
    <dbReference type="NCBI Taxonomy" id="6945"/>
    <lineage>
        <taxon>Eukaryota</taxon>
        <taxon>Metazoa</taxon>
        <taxon>Ecdysozoa</taxon>
        <taxon>Arthropoda</taxon>
        <taxon>Chelicerata</taxon>
        <taxon>Arachnida</taxon>
        <taxon>Acari</taxon>
        <taxon>Parasitiformes</taxon>
        <taxon>Ixodida</taxon>
        <taxon>Ixodoidea</taxon>
        <taxon>Ixodidae</taxon>
        <taxon>Ixodinae</taxon>
        <taxon>Ixodes</taxon>
    </lineage>
</organism>
<dbReference type="VEuPathDB" id="VectorBase:ISCW011107"/>
<evidence type="ECO:0000313" key="3">
    <source>
        <dbReference type="Proteomes" id="UP000001555"/>
    </source>
</evidence>
<protein>
    <submittedName>
        <fullName evidence="1 2">Uncharacterized protein</fullName>
    </submittedName>
</protein>
<sequence>MIKGKQKLLTVPVIAWESPVLRIAINIVQQISGKWEDMPATFPKEKNRRQSGVTEKILVKLNIFIKETAKAVHIQVKLKRKKSRVSNEWEPKIQNLSYDAQGTDIWGFVQ</sequence>
<proteinExistence type="predicted"/>
<dbReference type="InParanoid" id="B7Q6V8"/>
<dbReference type="EMBL" id="DS870429">
    <property type="protein sequence ID" value="EEC14580.1"/>
    <property type="molecule type" value="Genomic_DNA"/>
</dbReference>
<dbReference type="PaxDb" id="6945-B7Q6V8"/>
<name>B7Q6V8_IXOSC</name>
<gene>
    <name evidence="1" type="ORF">IscW_ISCW011107</name>
</gene>
<dbReference type="AlphaFoldDB" id="B7Q6V8"/>
<reference evidence="1 3" key="1">
    <citation type="submission" date="2008-03" db="EMBL/GenBank/DDBJ databases">
        <title>Annotation of Ixodes scapularis.</title>
        <authorList>
            <consortium name="Ixodes scapularis Genome Project Consortium"/>
            <person name="Caler E."/>
            <person name="Hannick L.I."/>
            <person name="Bidwell S."/>
            <person name="Joardar V."/>
            <person name="Thiagarajan M."/>
            <person name="Amedeo P."/>
            <person name="Galinsky K.J."/>
            <person name="Schobel S."/>
            <person name="Inman J."/>
            <person name="Hostetler J."/>
            <person name="Miller J."/>
            <person name="Hammond M."/>
            <person name="Megy K."/>
            <person name="Lawson D."/>
            <person name="Kodira C."/>
            <person name="Sutton G."/>
            <person name="Meyer J."/>
            <person name="Hill C.A."/>
            <person name="Birren B."/>
            <person name="Nene V."/>
            <person name="Collins F."/>
            <person name="Alarcon-Chaidez F."/>
            <person name="Wikel S."/>
            <person name="Strausberg R."/>
        </authorList>
    </citation>
    <scope>NUCLEOTIDE SEQUENCE [LARGE SCALE GENOMIC DNA]</scope>
    <source>
        <strain evidence="3">Wikel</strain>
        <strain evidence="1">Wikel colony</strain>
    </source>
</reference>
<keyword evidence="3" id="KW-1185">Reference proteome</keyword>
<reference evidence="2" key="2">
    <citation type="submission" date="2020-05" db="UniProtKB">
        <authorList>
            <consortium name="EnsemblMetazoa"/>
        </authorList>
    </citation>
    <scope>IDENTIFICATION</scope>
    <source>
        <strain evidence="2">wikel</strain>
    </source>
</reference>
<accession>B7Q6V8</accession>